<keyword evidence="4 6" id="KW-0460">Magnesium</keyword>
<dbReference type="RefSeq" id="WP_046519345.1">
    <property type="nucleotide sequence ID" value="NZ_LAVS01000010.1"/>
</dbReference>
<dbReference type="Proteomes" id="UP000276260">
    <property type="component" value="Unassembled WGS sequence"/>
</dbReference>
<feature type="site" description="Important for catalytic activity" evidence="7">
    <location>
        <position position="230"/>
    </location>
</feature>
<feature type="site" description="Interaction with DNA substrate" evidence="7">
    <location>
        <position position="260"/>
    </location>
</feature>
<feature type="binding site" evidence="6">
    <location>
        <position position="154"/>
    </location>
    <ligand>
        <name>Mg(2+)</name>
        <dbReference type="ChEBI" id="CHEBI:18420"/>
        <label>1</label>
    </ligand>
</feature>
<feature type="domain" description="Endonuclease/exonuclease/phosphatase" evidence="8">
    <location>
        <begin position="4"/>
        <end position="260"/>
    </location>
</feature>
<evidence type="ECO:0000313" key="9">
    <source>
        <dbReference type="EMBL" id="RRJ23002.1"/>
    </source>
</evidence>
<evidence type="ECO:0000256" key="1">
    <source>
        <dbReference type="ARBA" id="ARBA00007092"/>
    </source>
</evidence>
<feature type="active site" description="Proton acceptor" evidence="5">
    <location>
        <position position="260"/>
    </location>
</feature>
<comment type="caution">
    <text evidence="9">The sequence shown here is derived from an EMBL/GenBank/DDBJ whole genome shotgun (WGS) entry which is preliminary data.</text>
</comment>
<dbReference type="NCBIfam" id="TIGR00633">
    <property type="entry name" value="xth"/>
    <property type="match status" value="1"/>
</dbReference>
<dbReference type="NCBIfam" id="TIGR00195">
    <property type="entry name" value="exoDNase_III"/>
    <property type="match status" value="1"/>
</dbReference>
<feature type="binding site" evidence="6">
    <location>
        <position position="259"/>
    </location>
    <ligand>
        <name>Mg(2+)</name>
        <dbReference type="ChEBI" id="CHEBI:18420"/>
        <label>1</label>
    </ligand>
</feature>
<feature type="binding site" evidence="6">
    <location>
        <position position="260"/>
    </location>
    <ligand>
        <name>Mg(2+)</name>
        <dbReference type="ChEBI" id="CHEBI:18420"/>
        <label>1</label>
    </ligand>
</feature>
<dbReference type="EMBL" id="RRCF01000001">
    <property type="protein sequence ID" value="RRJ23002.1"/>
    <property type="molecule type" value="Genomic_DNA"/>
</dbReference>
<dbReference type="NCBIfam" id="NF008733">
    <property type="entry name" value="PRK11756.1"/>
    <property type="match status" value="1"/>
</dbReference>
<keyword evidence="3 9" id="KW-0378">Hydrolase</keyword>
<evidence type="ECO:0000256" key="4">
    <source>
        <dbReference type="ARBA" id="ARBA00022842"/>
    </source>
</evidence>
<dbReference type="SUPFAM" id="SSF56219">
    <property type="entry name" value="DNase I-like"/>
    <property type="match status" value="1"/>
</dbReference>
<organism evidence="9 10">
    <name type="scientific">Rheinheimera mesophila</name>
    <dbReference type="NCBI Taxonomy" id="1547515"/>
    <lineage>
        <taxon>Bacteria</taxon>
        <taxon>Pseudomonadati</taxon>
        <taxon>Pseudomonadota</taxon>
        <taxon>Gammaproteobacteria</taxon>
        <taxon>Chromatiales</taxon>
        <taxon>Chromatiaceae</taxon>
        <taxon>Rheinheimera</taxon>
    </lineage>
</organism>
<reference evidence="9 10" key="1">
    <citation type="submission" date="2018-11" db="EMBL/GenBank/DDBJ databases">
        <title>Draft genome analysis of Rheinheimera mesophila isolated from an industrial waste site.</title>
        <authorList>
            <person name="Yu Q."/>
            <person name="Qi Y."/>
            <person name="Zhang H."/>
            <person name="Lu Y."/>
            <person name="Pu J."/>
        </authorList>
    </citation>
    <scope>NUCLEOTIDE SEQUENCE [LARGE SCALE GENOMIC DNA]</scope>
    <source>
        <strain evidence="9 10">IITR13</strain>
    </source>
</reference>
<dbReference type="PROSITE" id="PS00726">
    <property type="entry name" value="AP_NUCLEASE_F1_1"/>
    <property type="match status" value="1"/>
</dbReference>
<dbReference type="PANTHER" id="PTHR43250">
    <property type="entry name" value="EXODEOXYRIBONUCLEASE III"/>
    <property type="match status" value="1"/>
</dbReference>
<protein>
    <submittedName>
        <fullName evidence="9">Exodeoxyribonuclease III</fullName>
        <ecNumber evidence="9">3.1.11.2</ecNumber>
    </submittedName>
</protein>
<gene>
    <name evidence="9" type="ORF">EIK76_02640</name>
</gene>
<accession>A0A3P3QP39</accession>
<evidence type="ECO:0000313" key="10">
    <source>
        <dbReference type="Proteomes" id="UP000276260"/>
    </source>
</evidence>
<dbReference type="Pfam" id="PF03372">
    <property type="entry name" value="Exo_endo_phos"/>
    <property type="match status" value="1"/>
</dbReference>
<comment type="cofactor">
    <cofactor evidence="6">
        <name>Mg(2+)</name>
        <dbReference type="ChEBI" id="CHEBI:18420"/>
    </cofactor>
    <cofactor evidence="6">
        <name>Mn(2+)</name>
        <dbReference type="ChEBI" id="CHEBI:29035"/>
    </cofactor>
    <text evidence="6">Probably binds two magnesium or manganese ions per subunit.</text>
</comment>
<dbReference type="GO" id="GO:0003677">
    <property type="term" value="F:DNA binding"/>
    <property type="evidence" value="ECO:0007669"/>
    <property type="project" value="InterPro"/>
</dbReference>
<dbReference type="GO" id="GO:0004519">
    <property type="term" value="F:endonuclease activity"/>
    <property type="evidence" value="ECO:0007669"/>
    <property type="project" value="InterPro"/>
</dbReference>
<keyword evidence="10" id="KW-1185">Reference proteome</keyword>
<evidence type="ECO:0000256" key="3">
    <source>
        <dbReference type="ARBA" id="ARBA00022801"/>
    </source>
</evidence>
<dbReference type="PROSITE" id="PS51435">
    <property type="entry name" value="AP_NUCLEASE_F1_4"/>
    <property type="match status" value="1"/>
</dbReference>
<dbReference type="EC" id="3.1.11.2" evidence="9"/>
<feature type="active site" description="Proton donor/acceptor" evidence="5">
    <location>
        <position position="152"/>
    </location>
</feature>
<dbReference type="InterPro" id="IPR036691">
    <property type="entry name" value="Endo/exonu/phosph_ase_sf"/>
</dbReference>
<evidence type="ECO:0000256" key="2">
    <source>
        <dbReference type="ARBA" id="ARBA00022723"/>
    </source>
</evidence>
<dbReference type="InterPro" id="IPR020847">
    <property type="entry name" value="AP_endonuclease_F1_BS"/>
</dbReference>
<comment type="similarity">
    <text evidence="1">Belongs to the DNA repair enzymes AP/ExoA family.</text>
</comment>
<evidence type="ECO:0000256" key="6">
    <source>
        <dbReference type="PIRSR" id="PIRSR604808-2"/>
    </source>
</evidence>
<dbReference type="GO" id="GO:0008311">
    <property type="term" value="F:double-stranded DNA 3'-5' DNA exonuclease activity"/>
    <property type="evidence" value="ECO:0007669"/>
    <property type="project" value="UniProtKB-EC"/>
</dbReference>
<feature type="active site" evidence="5">
    <location>
        <position position="110"/>
    </location>
</feature>
<sequence length="270" mass="30724">MKIISFNINGLRARPHQIEALLTKHSPDFVGLQEIKVHDDEFPLEEMQKYGYQLYYFGQKGHYGVAILSKKPALSMLYGFPTDAPDAQRRMLIGTFALENGKTLTLLNGYFPQGENRSHETKFPAKQKFYADLQQYLLNHHSPDDYLAVIGDINISPEDADIGIGEANAKRWLKEGKCSFLPEERDMLARLKSWGLVDTFRALHPNATGKYSWFDYRSKGFEDNRGLRIDVVMATAPLAALCTESDVDYELRALERPSDHAPVWSSFDLS</sequence>
<keyword evidence="6" id="KW-0464">Manganese</keyword>
<dbReference type="InterPro" id="IPR037493">
    <property type="entry name" value="ExoIII-like"/>
</dbReference>
<dbReference type="AlphaFoldDB" id="A0A3P3QP39"/>
<evidence type="ECO:0000256" key="7">
    <source>
        <dbReference type="PIRSR" id="PIRSR604808-3"/>
    </source>
</evidence>
<name>A0A3P3QP39_9GAMM</name>
<dbReference type="OrthoDB" id="9803914at2"/>
<evidence type="ECO:0000256" key="5">
    <source>
        <dbReference type="PIRSR" id="PIRSR604808-1"/>
    </source>
</evidence>
<feature type="binding site" evidence="6">
    <location>
        <position position="7"/>
    </location>
    <ligand>
        <name>Mg(2+)</name>
        <dbReference type="ChEBI" id="CHEBI:18420"/>
        <label>1</label>
    </ligand>
</feature>
<dbReference type="GO" id="GO:0046872">
    <property type="term" value="F:metal ion binding"/>
    <property type="evidence" value="ECO:0007669"/>
    <property type="project" value="UniProtKB-KW"/>
</dbReference>
<dbReference type="InterPro" id="IPR005135">
    <property type="entry name" value="Endo/exonuclease/phosphatase"/>
</dbReference>
<dbReference type="GO" id="GO:0006281">
    <property type="term" value="P:DNA repair"/>
    <property type="evidence" value="ECO:0007669"/>
    <property type="project" value="InterPro"/>
</dbReference>
<proteinExistence type="inferred from homology"/>
<feature type="binding site" evidence="6">
    <location>
        <position position="34"/>
    </location>
    <ligand>
        <name>Mg(2+)</name>
        <dbReference type="ChEBI" id="CHEBI:18420"/>
        <label>1</label>
    </ligand>
</feature>
<dbReference type="Gene3D" id="3.60.10.10">
    <property type="entry name" value="Endonuclease/exonuclease/phosphatase"/>
    <property type="match status" value="1"/>
</dbReference>
<dbReference type="PANTHER" id="PTHR43250:SF2">
    <property type="entry name" value="EXODEOXYRIBONUCLEASE III"/>
    <property type="match status" value="1"/>
</dbReference>
<feature type="binding site" evidence="6">
    <location>
        <position position="152"/>
    </location>
    <ligand>
        <name>Mg(2+)</name>
        <dbReference type="ChEBI" id="CHEBI:18420"/>
        <label>1</label>
    </ligand>
</feature>
<keyword evidence="2 6" id="KW-0479">Metal-binding</keyword>
<feature type="site" description="Transition state stabilizer" evidence="7">
    <location>
        <position position="154"/>
    </location>
</feature>
<evidence type="ECO:0000259" key="8">
    <source>
        <dbReference type="Pfam" id="PF03372"/>
    </source>
</evidence>
<dbReference type="CDD" id="cd09086">
    <property type="entry name" value="ExoIII-like_AP-endo"/>
    <property type="match status" value="1"/>
</dbReference>
<dbReference type="InterPro" id="IPR004808">
    <property type="entry name" value="AP_endonuc_1"/>
</dbReference>